<dbReference type="EC" id="2.7.13.3" evidence="2"/>
<dbReference type="Gene3D" id="3.30.565.10">
    <property type="entry name" value="Histidine kinase-like ATPase, C-terminal domain"/>
    <property type="match status" value="1"/>
</dbReference>
<gene>
    <name evidence="2" type="ORF">Q9R02_15295</name>
</gene>
<evidence type="ECO:0000313" key="3">
    <source>
        <dbReference type="Proteomes" id="UP001232725"/>
    </source>
</evidence>
<dbReference type="Pfam" id="PF13581">
    <property type="entry name" value="HATPase_c_2"/>
    <property type="match status" value="1"/>
</dbReference>
<keyword evidence="2" id="KW-0808">Transferase</keyword>
<keyword evidence="3" id="KW-1185">Reference proteome</keyword>
<dbReference type="Proteomes" id="UP001232725">
    <property type="component" value="Unassembled WGS sequence"/>
</dbReference>
<comment type="caution">
    <text evidence="2">The sequence shown here is derived from an EMBL/GenBank/DDBJ whole genome shotgun (WGS) entry which is preliminary data.</text>
</comment>
<dbReference type="InterPro" id="IPR003594">
    <property type="entry name" value="HATPase_dom"/>
</dbReference>
<keyword evidence="2" id="KW-0067">ATP-binding</keyword>
<name>A0ABT9ISD6_9MICC</name>
<reference evidence="2 3" key="1">
    <citation type="submission" date="2023-08" db="EMBL/GenBank/DDBJ databases">
        <title>Arthrobacter horti sp. nov., isolated from forest soil.</title>
        <authorList>
            <person name="Park M."/>
        </authorList>
    </citation>
    <scope>NUCLEOTIDE SEQUENCE [LARGE SCALE GENOMIC DNA]</scope>
    <source>
        <strain evidence="2 3">YJM1</strain>
    </source>
</reference>
<dbReference type="InterPro" id="IPR036890">
    <property type="entry name" value="HATPase_C_sf"/>
</dbReference>
<protein>
    <submittedName>
        <fullName evidence="2">ATP-binding protein</fullName>
        <ecNumber evidence="2">2.7.13.3</ecNumber>
    </submittedName>
</protein>
<accession>A0ABT9ISD6</accession>
<dbReference type="RefSeq" id="WP_305997571.1">
    <property type="nucleotide sequence ID" value="NZ_JAVALS010000017.1"/>
</dbReference>
<dbReference type="CDD" id="cd16936">
    <property type="entry name" value="HATPase_RsbW-like"/>
    <property type="match status" value="1"/>
</dbReference>
<feature type="domain" description="Histidine kinase/HSP90-like ATPase" evidence="1">
    <location>
        <begin position="14"/>
        <end position="130"/>
    </location>
</feature>
<evidence type="ECO:0000313" key="2">
    <source>
        <dbReference type="EMBL" id="MDP5228524.1"/>
    </source>
</evidence>
<proteinExistence type="predicted"/>
<organism evidence="2 3">
    <name type="scientific">Arthrobacter horti</name>
    <dbReference type="NCBI Taxonomy" id="3068273"/>
    <lineage>
        <taxon>Bacteria</taxon>
        <taxon>Bacillati</taxon>
        <taxon>Actinomycetota</taxon>
        <taxon>Actinomycetes</taxon>
        <taxon>Micrococcales</taxon>
        <taxon>Micrococcaceae</taxon>
        <taxon>Arthrobacter</taxon>
    </lineage>
</organism>
<dbReference type="GO" id="GO:0004673">
    <property type="term" value="F:protein histidine kinase activity"/>
    <property type="evidence" value="ECO:0007669"/>
    <property type="project" value="UniProtKB-EC"/>
</dbReference>
<dbReference type="GO" id="GO:0005524">
    <property type="term" value="F:ATP binding"/>
    <property type="evidence" value="ECO:0007669"/>
    <property type="project" value="UniProtKB-KW"/>
</dbReference>
<keyword evidence="2" id="KW-0547">Nucleotide-binding</keyword>
<sequence length="137" mass="14349">MSGDGVTVKIGGLATPAFVEDVLDTLDSLWEATPFVPDEDRTLFMLAVSEVTTNIAQHGGDGVHVEAQFSVDGNQLIALLRDTAPPAGLDPGPAVMPGTDCESGRGLALTLAVLDDFQHDGAGDGNVWTLRRTFSRA</sequence>
<evidence type="ECO:0000259" key="1">
    <source>
        <dbReference type="Pfam" id="PF13581"/>
    </source>
</evidence>
<dbReference type="EMBL" id="JAVALS010000017">
    <property type="protein sequence ID" value="MDP5228524.1"/>
    <property type="molecule type" value="Genomic_DNA"/>
</dbReference>